<proteinExistence type="predicted"/>
<name>A0A2R5GBA0_9STRA</name>
<comment type="caution">
    <text evidence="2">The sequence shown here is derived from an EMBL/GenBank/DDBJ whole genome shotgun (WGS) entry which is preliminary data.</text>
</comment>
<sequence length="100" mass="11357">MKDLKFFIRRASAHDPQMARDIRAQVQEEFRKYQQEKDKALQSVLLKNGGNQLEQLTELVTMRSGARAPAAAQGWKGTVDPDGSDERGRVGEGWPWESKK</sequence>
<gene>
    <name evidence="2" type="ORF">FCC1311_044952</name>
</gene>
<dbReference type="AlphaFoldDB" id="A0A2R5GBA0"/>
<feature type="region of interest" description="Disordered" evidence="1">
    <location>
        <begin position="67"/>
        <end position="100"/>
    </location>
</feature>
<reference evidence="2 3" key="1">
    <citation type="submission" date="2017-12" db="EMBL/GenBank/DDBJ databases">
        <title>Sequencing, de novo assembly and annotation of complete genome of a new Thraustochytrid species, strain FCC1311.</title>
        <authorList>
            <person name="Sedici K."/>
            <person name="Godart F."/>
            <person name="Aiese Cigliano R."/>
            <person name="Sanseverino W."/>
            <person name="Barakat M."/>
            <person name="Ortet P."/>
            <person name="Marechal E."/>
            <person name="Cagnac O."/>
            <person name="Amato A."/>
        </authorList>
    </citation>
    <scope>NUCLEOTIDE SEQUENCE [LARGE SCALE GENOMIC DNA]</scope>
</reference>
<organism evidence="2 3">
    <name type="scientific">Hondaea fermentalgiana</name>
    <dbReference type="NCBI Taxonomy" id="2315210"/>
    <lineage>
        <taxon>Eukaryota</taxon>
        <taxon>Sar</taxon>
        <taxon>Stramenopiles</taxon>
        <taxon>Bigyra</taxon>
        <taxon>Labyrinthulomycetes</taxon>
        <taxon>Thraustochytrida</taxon>
        <taxon>Thraustochytriidae</taxon>
        <taxon>Hondaea</taxon>
    </lineage>
</organism>
<evidence type="ECO:0000313" key="3">
    <source>
        <dbReference type="Proteomes" id="UP000241890"/>
    </source>
</evidence>
<evidence type="ECO:0000313" key="2">
    <source>
        <dbReference type="EMBL" id="GBG28272.1"/>
    </source>
</evidence>
<dbReference type="EMBL" id="BEYU01000040">
    <property type="protein sequence ID" value="GBG28272.1"/>
    <property type="molecule type" value="Genomic_DNA"/>
</dbReference>
<accession>A0A2R5GBA0</accession>
<protein>
    <submittedName>
        <fullName evidence="2">Uncharacterized protein</fullName>
    </submittedName>
</protein>
<keyword evidence="3" id="KW-1185">Reference proteome</keyword>
<dbReference type="InParanoid" id="A0A2R5GBA0"/>
<dbReference type="Proteomes" id="UP000241890">
    <property type="component" value="Unassembled WGS sequence"/>
</dbReference>
<evidence type="ECO:0000256" key="1">
    <source>
        <dbReference type="SAM" id="MobiDB-lite"/>
    </source>
</evidence>